<protein>
    <submittedName>
        <fullName evidence="1">Uncharacterized protein</fullName>
    </submittedName>
</protein>
<evidence type="ECO:0000313" key="2">
    <source>
        <dbReference type="Proteomes" id="UP000006201"/>
    </source>
</evidence>
<accession>A4CCN9</accession>
<keyword evidence="2" id="KW-1185">Reference proteome</keyword>
<dbReference type="RefSeq" id="WP_009838594.1">
    <property type="nucleotide sequence ID" value="NZ_AAOH01000006.1"/>
</dbReference>
<dbReference type="EMBL" id="AAOH01000006">
    <property type="protein sequence ID" value="EAR27332.1"/>
    <property type="molecule type" value="Genomic_DNA"/>
</dbReference>
<dbReference type="eggNOG" id="ENOG503441B">
    <property type="taxonomic scope" value="Bacteria"/>
</dbReference>
<dbReference type="AlphaFoldDB" id="A4CCN9"/>
<dbReference type="OrthoDB" id="5770366at2"/>
<comment type="caution">
    <text evidence="1">The sequence shown here is derived from an EMBL/GenBank/DDBJ whole genome shotgun (WGS) entry which is preliminary data.</text>
</comment>
<evidence type="ECO:0000313" key="1">
    <source>
        <dbReference type="EMBL" id="EAR27332.1"/>
    </source>
</evidence>
<proteinExistence type="predicted"/>
<dbReference type="HOGENOM" id="CLU_2358909_0_0_6"/>
<reference evidence="1 2" key="1">
    <citation type="submission" date="2006-02" db="EMBL/GenBank/DDBJ databases">
        <authorList>
            <person name="Moran M.A."/>
            <person name="Kjelleberg S."/>
            <person name="Egan S."/>
            <person name="Saunders N."/>
            <person name="Thomas T."/>
            <person name="Ferriera S."/>
            <person name="Johnson J."/>
            <person name="Kravitz S."/>
            <person name="Halpern A."/>
            <person name="Remington K."/>
            <person name="Beeson K."/>
            <person name="Tran B."/>
            <person name="Rogers Y.-H."/>
            <person name="Friedman R."/>
            <person name="Venter J.C."/>
        </authorList>
    </citation>
    <scope>NUCLEOTIDE SEQUENCE [LARGE SCALE GENOMIC DNA]</scope>
    <source>
        <strain evidence="1 2">D2</strain>
    </source>
</reference>
<dbReference type="Proteomes" id="UP000006201">
    <property type="component" value="Unassembled WGS sequence"/>
</dbReference>
<gene>
    <name evidence="1" type="ORF">PTD2_14872</name>
</gene>
<name>A4CCN9_9GAMM</name>
<sequence>MSVYCKFAWKISDDLSVKDALNQFAQRYFDAQAAVQLEEYQYAVDNGMNDLRAVIKPEHHLITFCCRYKKDIQRTENIVKKFAHENGLQIVVLQ</sequence>
<organism evidence="1 2">
    <name type="scientific">Pseudoalteromonas tunicata D2</name>
    <dbReference type="NCBI Taxonomy" id="87626"/>
    <lineage>
        <taxon>Bacteria</taxon>
        <taxon>Pseudomonadati</taxon>
        <taxon>Pseudomonadota</taxon>
        <taxon>Gammaproteobacteria</taxon>
        <taxon>Alteromonadales</taxon>
        <taxon>Pseudoalteromonadaceae</taxon>
        <taxon>Pseudoalteromonas</taxon>
    </lineage>
</organism>